<evidence type="ECO:0000313" key="2">
    <source>
        <dbReference type="Proteomes" id="UP000886998"/>
    </source>
</evidence>
<sequence>MGAAVTSEGRCWVFTTRSSDLTEESLFINRLSCCRFEFPGSIPVRVLKFAMESKLRSVDCLRLTRKENFVAVIFRIFTVAGFDTLYIGKNQPLYLAHLSNK</sequence>
<gene>
    <name evidence="1" type="ORF">TNIN_113101</name>
</gene>
<organism evidence="1 2">
    <name type="scientific">Trichonephila inaurata madagascariensis</name>
    <dbReference type="NCBI Taxonomy" id="2747483"/>
    <lineage>
        <taxon>Eukaryota</taxon>
        <taxon>Metazoa</taxon>
        <taxon>Ecdysozoa</taxon>
        <taxon>Arthropoda</taxon>
        <taxon>Chelicerata</taxon>
        <taxon>Arachnida</taxon>
        <taxon>Araneae</taxon>
        <taxon>Araneomorphae</taxon>
        <taxon>Entelegynae</taxon>
        <taxon>Araneoidea</taxon>
        <taxon>Nephilidae</taxon>
        <taxon>Trichonephila</taxon>
        <taxon>Trichonephila inaurata</taxon>
    </lineage>
</organism>
<accession>A0A8X6MIX4</accession>
<reference evidence="1" key="1">
    <citation type="submission" date="2020-08" db="EMBL/GenBank/DDBJ databases">
        <title>Multicomponent nature underlies the extraordinary mechanical properties of spider dragline silk.</title>
        <authorList>
            <person name="Kono N."/>
            <person name="Nakamura H."/>
            <person name="Mori M."/>
            <person name="Yoshida Y."/>
            <person name="Ohtoshi R."/>
            <person name="Malay A.D."/>
            <person name="Moran D.A.P."/>
            <person name="Tomita M."/>
            <person name="Numata K."/>
            <person name="Arakawa K."/>
        </authorList>
    </citation>
    <scope>NUCLEOTIDE SEQUENCE</scope>
</reference>
<protein>
    <submittedName>
        <fullName evidence="1">Uncharacterized protein</fullName>
    </submittedName>
</protein>
<comment type="caution">
    <text evidence="1">The sequence shown here is derived from an EMBL/GenBank/DDBJ whole genome shotgun (WGS) entry which is preliminary data.</text>
</comment>
<dbReference type="AlphaFoldDB" id="A0A8X6MIX4"/>
<keyword evidence="2" id="KW-1185">Reference proteome</keyword>
<dbReference type="Proteomes" id="UP000886998">
    <property type="component" value="Unassembled WGS sequence"/>
</dbReference>
<dbReference type="EMBL" id="BMAV01027803">
    <property type="protein sequence ID" value="GFS62391.1"/>
    <property type="molecule type" value="Genomic_DNA"/>
</dbReference>
<evidence type="ECO:0000313" key="1">
    <source>
        <dbReference type="EMBL" id="GFS62391.1"/>
    </source>
</evidence>
<name>A0A8X6MIX4_9ARAC</name>
<proteinExistence type="predicted"/>